<proteinExistence type="predicted"/>
<feature type="compositionally biased region" description="Low complexity" evidence="1">
    <location>
        <begin position="224"/>
        <end position="241"/>
    </location>
</feature>
<gene>
    <name evidence="2" type="ORF">HYH03_012949</name>
</gene>
<dbReference type="Proteomes" id="UP000612055">
    <property type="component" value="Unassembled WGS sequence"/>
</dbReference>
<accession>A0A836BTU7</accession>
<feature type="compositionally biased region" description="Low complexity" evidence="1">
    <location>
        <begin position="196"/>
        <end position="217"/>
    </location>
</feature>
<reference evidence="2" key="1">
    <citation type="journal article" date="2020" name="bioRxiv">
        <title>Comparative genomics of Chlamydomonas.</title>
        <authorList>
            <person name="Craig R.J."/>
            <person name="Hasan A.R."/>
            <person name="Ness R.W."/>
            <person name="Keightley P.D."/>
        </authorList>
    </citation>
    <scope>NUCLEOTIDE SEQUENCE</scope>
    <source>
        <strain evidence="2">CCAP 11/70</strain>
    </source>
</reference>
<dbReference type="AlphaFoldDB" id="A0A836BTU7"/>
<evidence type="ECO:0000256" key="1">
    <source>
        <dbReference type="SAM" id="MobiDB-lite"/>
    </source>
</evidence>
<evidence type="ECO:0000313" key="2">
    <source>
        <dbReference type="EMBL" id="KAG2488442.1"/>
    </source>
</evidence>
<organism evidence="2 3">
    <name type="scientific">Edaphochlamys debaryana</name>
    <dbReference type="NCBI Taxonomy" id="47281"/>
    <lineage>
        <taxon>Eukaryota</taxon>
        <taxon>Viridiplantae</taxon>
        <taxon>Chlorophyta</taxon>
        <taxon>core chlorophytes</taxon>
        <taxon>Chlorophyceae</taxon>
        <taxon>CS clade</taxon>
        <taxon>Chlamydomonadales</taxon>
        <taxon>Chlamydomonadales incertae sedis</taxon>
        <taxon>Edaphochlamys</taxon>
    </lineage>
</organism>
<comment type="caution">
    <text evidence="2">The sequence shown here is derived from an EMBL/GenBank/DDBJ whole genome shotgun (WGS) entry which is preliminary data.</text>
</comment>
<dbReference type="EMBL" id="JAEHOE010000083">
    <property type="protein sequence ID" value="KAG2488442.1"/>
    <property type="molecule type" value="Genomic_DNA"/>
</dbReference>
<sequence>MAAAQAQPAAAGQDPVKALMRSATRIVLAFTSSGPAAQPTAAELHAACEQVDACGAAGLRSLLERPASACQLVKLLACALRGADTAAGDISRAYLELAQKLADSMFHCSWQNKHKIALAILRTGSLEACGRLLVRAPALGLDVVKCVKVAERMLRIVGLSGDLGPGELQAALRASGLFEHGARLLLLHTASGAAPAATTANGSAPESGPSAAAAAGTSSGGAGPSNAPAGPALAAPAEAGSPTAIPPSAAAELKALAWVLGRGICYRRAAGPWDSYAATVAALARLRLADGGRSYGLPPQAEAAGSAAAEAAFQIGADDAADPCLVLNALKAWAQACLAQPSGCDKDCGFLPDAGLFRLGLRAVAASLALAERVEVGLEERVKSRLSPLGPSPPPGLAVALSAGALPALERLLRRTNGALRLTDPCHGLGPSRPPAAALLSWPRLRVLLAYGNVRQAASLVATIGKVLALRPAERDGAGGPGDALVLRTLEVASEGRGWAAGLCGRTPEPAAAAVSSGPGGSSTSDGGSASAAFSAADAQLLRLVAWMHARWLPAWAAWGSGVARRLAVVPKEEARALVPHVDAVLAALSYPLDCLPYSIAGVVPMSQTEVEAAAENISILWDRARETSKGAAPVPRHIVLMHEAAATALTAFCCSLAANAMALRPPPTTAEAAAEAASVAAWGQVLLGGTAPVMAFLSDVAAAADRIRLATATQVSTALTAMRNRLRLLLVHYTGPTCSYLSGLAGSEGRGGAAGSTRTPPPRRLQPFLDVVSSRGPQPDPELEDLLLELRRGPVGEARPSGPVELPRICLILPKGIEEVPSLLWPPPLQVCGNGLCGRLEGDSEAFREAALAPCSRGCGVAWFCCAECERAALGEGHGGVCRGGGGAGAR</sequence>
<dbReference type="OrthoDB" id="563685at2759"/>
<name>A0A836BTU7_9CHLO</name>
<protein>
    <submittedName>
        <fullName evidence="2">Uncharacterized protein</fullName>
    </submittedName>
</protein>
<evidence type="ECO:0000313" key="3">
    <source>
        <dbReference type="Proteomes" id="UP000612055"/>
    </source>
</evidence>
<feature type="region of interest" description="Disordered" evidence="1">
    <location>
        <begin position="196"/>
        <end position="241"/>
    </location>
</feature>
<keyword evidence="3" id="KW-1185">Reference proteome</keyword>